<dbReference type="Proteomes" id="UP000774326">
    <property type="component" value="Unassembled WGS sequence"/>
</dbReference>
<dbReference type="SUPFAM" id="SSF52058">
    <property type="entry name" value="L domain-like"/>
    <property type="match status" value="1"/>
</dbReference>
<comment type="caution">
    <text evidence="1">The sequence shown here is derived from an EMBL/GenBank/DDBJ whole genome shotgun (WGS) entry which is preliminary data.</text>
</comment>
<proteinExistence type="predicted"/>
<dbReference type="AlphaFoldDB" id="A0A9P8Q4E6"/>
<protein>
    <submittedName>
        <fullName evidence="1">Uncharacterized protein</fullName>
    </submittedName>
</protein>
<dbReference type="InterPro" id="IPR032675">
    <property type="entry name" value="LRR_dom_sf"/>
</dbReference>
<accession>A0A9P8Q4E6</accession>
<name>A0A9P8Q4E6_WICPI</name>
<reference evidence="1" key="1">
    <citation type="journal article" date="2021" name="Open Biol.">
        <title>Shared evolutionary footprints suggest mitochondrial oxidative damage underlies multiple complex I losses in fungi.</title>
        <authorList>
            <person name="Schikora-Tamarit M.A."/>
            <person name="Marcet-Houben M."/>
            <person name="Nosek J."/>
            <person name="Gabaldon T."/>
        </authorList>
    </citation>
    <scope>NUCLEOTIDE SEQUENCE</scope>
    <source>
        <strain evidence="1">CBS2887</strain>
    </source>
</reference>
<sequence>MTSETSPASFLSLPLTLQLEILRLSIGDLPQLNQISYIRTYIFQDRLHIITCNKGQFNELDSSETFPCYDVNCDDDLQRLSTLVKDGDFLYLETWKETVTSEMFPFKLPTVITANVDNLSFYYSFTGDFNDQCVTLDETVWLRLTKWSNFHIYGSCEFKFESLDLVKLIPKLSCDLIEYAKFRNCYILQGSDTHPQHIFPCLFIIHITDCTYEAVDFLLSNSPEAQHIYVVSHPTEQPAPEVRPFPPLTRPNISNLHIKGYNRIKDLNLASDSDSGCIFVIISEYPDSVPSAATRSEHTAMELSNILCDPMTNLTLGINGLFPHFDNVQFRNLNQFTLQGFFNSTVSPSPIEARSSDIFQTVKCQNIGNIGISCLFTLTQPCFAHINELNIGNSNSKLIEDTSSIDLSQLTLPQLQTLRINTMNPALGDLNLPNLQTLELNFHNGDNIPFSFSDLIQNSNNLTHLIIKQVSNYNTSPPDTYQLLRFLTTYTAYLNIRTLTLIGVDIPEVWPDDMPNFPNLIELSLGHYCSDEAKDNTVILDGSCTLFQNVQTVTLFGTNKRRPITTIIMRDFIGLDKLTVYKSGCVFLENCPALQFIRLDYCHVIDTMQLRQMKVLTSDCPLVELRSLQISPRSCLSLESNIEIPARD</sequence>
<organism evidence="1 2">
    <name type="scientific">Wickerhamomyces pijperi</name>
    <name type="common">Yeast</name>
    <name type="synonym">Pichia pijperi</name>
    <dbReference type="NCBI Taxonomy" id="599730"/>
    <lineage>
        <taxon>Eukaryota</taxon>
        <taxon>Fungi</taxon>
        <taxon>Dikarya</taxon>
        <taxon>Ascomycota</taxon>
        <taxon>Saccharomycotina</taxon>
        <taxon>Saccharomycetes</taxon>
        <taxon>Phaffomycetales</taxon>
        <taxon>Wickerhamomycetaceae</taxon>
        <taxon>Wickerhamomyces</taxon>
    </lineage>
</organism>
<dbReference type="Gene3D" id="3.80.10.10">
    <property type="entry name" value="Ribonuclease Inhibitor"/>
    <property type="match status" value="1"/>
</dbReference>
<reference evidence="1" key="2">
    <citation type="submission" date="2021-01" db="EMBL/GenBank/DDBJ databases">
        <authorList>
            <person name="Schikora-Tamarit M.A."/>
        </authorList>
    </citation>
    <scope>NUCLEOTIDE SEQUENCE</scope>
    <source>
        <strain evidence="1">CBS2887</strain>
    </source>
</reference>
<dbReference type="EMBL" id="JAEUBG010002962">
    <property type="protein sequence ID" value="KAH3683767.1"/>
    <property type="molecule type" value="Genomic_DNA"/>
</dbReference>
<evidence type="ECO:0000313" key="2">
    <source>
        <dbReference type="Proteomes" id="UP000774326"/>
    </source>
</evidence>
<evidence type="ECO:0000313" key="1">
    <source>
        <dbReference type="EMBL" id="KAH3683767.1"/>
    </source>
</evidence>
<keyword evidence="2" id="KW-1185">Reference proteome</keyword>
<gene>
    <name evidence="1" type="ORF">WICPIJ_005261</name>
</gene>